<organism evidence="3 4">
    <name type="scientific">Tenggerimyces flavus</name>
    <dbReference type="NCBI Taxonomy" id="1708749"/>
    <lineage>
        <taxon>Bacteria</taxon>
        <taxon>Bacillati</taxon>
        <taxon>Actinomycetota</taxon>
        <taxon>Actinomycetes</taxon>
        <taxon>Propionibacteriales</taxon>
        <taxon>Nocardioidaceae</taxon>
        <taxon>Tenggerimyces</taxon>
    </lineage>
</organism>
<comment type="caution">
    <text evidence="3">The sequence shown here is derived from an EMBL/GenBank/DDBJ whole genome shotgun (WGS) entry which is preliminary data.</text>
</comment>
<proteinExistence type="predicted"/>
<evidence type="ECO:0008006" key="5">
    <source>
        <dbReference type="Google" id="ProtNLM"/>
    </source>
</evidence>
<keyword evidence="4" id="KW-1185">Reference proteome</keyword>
<gene>
    <name evidence="3" type="ORF">ACFOUW_17255</name>
</gene>
<keyword evidence="2" id="KW-0732">Signal</keyword>
<evidence type="ECO:0000313" key="3">
    <source>
        <dbReference type="EMBL" id="MFC3762594.1"/>
    </source>
</evidence>
<name>A0ABV7YEW2_9ACTN</name>
<feature type="region of interest" description="Disordered" evidence="1">
    <location>
        <begin position="33"/>
        <end position="80"/>
    </location>
</feature>
<evidence type="ECO:0000313" key="4">
    <source>
        <dbReference type="Proteomes" id="UP001595699"/>
    </source>
</evidence>
<accession>A0ABV7YEW2</accession>
<feature type="compositionally biased region" description="Low complexity" evidence="1">
    <location>
        <begin position="33"/>
        <end position="49"/>
    </location>
</feature>
<feature type="chain" id="PRO_5046949293" description="Secreted protein" evidence="2">
    <location>
        <begin position="28"/>
        <end position="322"/>
    </location>
</feature>
<feature type="signal peptide" evidence="2">
    <location>
        <begin position="1"/>
        <end position="27"/>
    </location>
</feature>
<dbReference type="EMBL" id="JBHRZH010000015">
    <property type="protein sequence ID" value="MFC3762594.1"/>
    <property type="molecule type" value="Genomic_DNA"/>
</dbReference>
<reference evidence="4" key="1">
    <citation type="journal article" date="2019" name="Int. J. Syst. Evol. Microbiol.">
        <title>The Global Catalogue of Microorganisms (GCM) 10K type strain sequencing project: providing services to taxonomists for standard genome sequencing and annotation.</title>
        <authorList>
            <consortium name="The Broad Institute Genomics Platform"/>
            <consortium name="The Broad Institute Genome Sequencing Center for Infectious Disease"/>
            <person name="Wu L."/>
            <person name="Ma J."/>
        </authorList>
    </citation>
    <scope>NUCLEOTIDE SEQUENCE [LARGE SCALE GENOMIC DNA]</scope>
    <source>
        <strain evidence="4">CGMCC 4.7241</strain>
    </source>
</reference>
<evidence type="ECO:0000256" key="2">
    <source>
        <dbReference type="SAM" id="SignalP"/>
    </source>
</evidence>
<sequence>MVNRMQAGVKIGGFVVGLAAMFGVAFAVGSAAAPPDSKTAAPKPTVTPTSDGMAGHGETEPAGEAEAEGEGHGDDGHGGAAEAATYVSGLAATEAGFTLVPAQTTLTRGPAVPFTFTVTGPTGKPVTEYTKSHEKDLHLIVVRRDLSGFQHVHPTRAADGSWSVDLDLRTAGSWRVFADFKPTATGETTTLGTDVTVAGDFRPVPLPAVTPKSTLEGYDVSIAGHAVAGEESTLTFTLAKNGKQLADLQPYLGAFGHLVSLRASDLAYLHTHPAEEAHAGDTGGPAIEFATTFPTPGTYRLFLDFQHAGQVHTAEFTVEVTK</sequence>
<protein>
    <recommendedName>
        <fullName evidence="5">Secreted protein</fullName>
    </recommendedName>
</protein>
<evidence type="ECO:0000256" key="1">
    <source>
        <dbReference type="SAM" id="MobiDB-lite"/>
    </source>
</evidence>
<dbReference type="Proteomes" id="UP001595699">
    <property type="component" value="Unassembled WGS sequence"/>
</dbReference>